<protein>
    <submittedName>
        <fullName evidence="5">Sugar ABC transporter ATP-binding protein</fullName>
    </submittedName>
</protein>
<dbReference type="SMART" id="SM00382">
    <property type="entry name" value="AAA"/>
    <property type="match status" value="1"/>
</dbReference>
<dbReference type="RefSeq" id="WP_095371472.1">
    <property type="nucleotide sequence ID" value="NZ_CP022983.1"/>
</dbReference>
<dbReference type="AlphaFoldDB" id="A0A248TI80"/>
<keyword evidence="6" id="KW-1185">Reference proteome</keyword>
<sequence>MAIIEVDQLMKEFKVAKRETGFLGAMKSLVKREFYTKHAVKDVSFTVDKGEMVGYIGPNGAGKSTTIKMLTGILVPSAGTVKVNGIVPYENRQANAKNIGVVFGQRTQLWWDLPTIESFELLKEIYQVSHSRYKENMDTFTEILGLDEFINTPVRQLSLGQRMRADIAASLLHDPPILFLDEPTIGLDVVAKERMRTFIKEINKERDITVILTTHDMEDIEQLCKRMVLIDHGQKVYDGEMAVVKNRFGKIRTLVVDLEEHSKPLTLEKAEVFKVEAGKYWIRFNREDISASGVITQITQTHNIKDLTVEEPEIESIISRIYQEGFDGVEQPIPVKSRS</sequence>
<dbReference type="GO" id="GO:0005524">
    <property type="term" value="F:ATP binding"/>
    <property type="evidence" value="ECO:0007669"/>
    <property type="project" value="UniProtKB-KW"/>
</dbReference>
<keyword evidence="2" id="KW-0547">Nucleotide-binding</keyword>
<evidence type="ECO:0000256" key="2">
    <source>
        <dbReference type="ARBA" id="ARBA00022741"/>
    </source>
</evidence>
<gene>
    <name evidence="5" type="ORF">CKF48_11630</name>
</gene>
<dbReference type="CDD" id="cd03267">
    <property type="entry name" value="ABC_NatA_like"/>
    <property type="match status" value="1"/>
</dbReference>
<dbReference type="EMBL" id="CP022983">
    <property type="protein sequence ID" value="ASV67903.1"/>
    <property type="molecule type" value="Genomic_DNA"/>
</dbReference>
<feature type="domain" description="ABC transporter" evidence="4">
    <location>
        <begin position="24"/>
        <end position="257"/>
    </location>
</feature>
<evidence type="ECO:0000313" key="6">
    <source>
        <dbReference type="Proteomes" id="UP000215137"/>
    </source>
</evidence>
<dbReference type="Gene3D" id="3.40.50.300">
    <property type="entry name" value="P-loop containing nucleotide triphosphate hydrolases"/>
    <property type="match status" value="1"/>
</dbReference>
<dbReference type="OrthoDB" id="9804819at2"/>
<proteinExistence type="predicted"/>
<evidence type="ECO:0000313" key="5">
    <source>
        <dbReference type="EMBL" id="ASV67903.1"/>
    </source>
</evidence>
<dbReference type="PANTHER" id="PTHR42711">
    <property type="entry name" value="ABC TRANSPORTER ATP-BINDING PROTEIN"/>
    <property type="match status" value="1"/>
</dbReference>
<dbReference type="PROSITE" id="PS00211">
    <property type="entry name" value="ABC_TRANSPORTER_1"/>
    <property type="match status" value="1"/>
</dbReference>
<dbReference type="Pfam" id="PF00005">
    <property type="entry name" value="ABC_tran"/>
    <property type="match status" value="1"/>
</dbReference>
<name>A0A248TI80_9BACI</name>
<dbReference type="PANTHER" id="PTHR42711:SF1">
    <property type="entry name" value="ABC-TRANSPORT PROTEIN, ATP-BINDING COMPONENT"/>
    <property type="match status" value="1"/>
</dbReference>
<keyword evidence="3 5" id="KW-0067">ATP-binding</keyword>
<dbReference type="InterPro" id="IPR017871">
    <property type="entry name" value="ABC_transporter-like_CS"/>
</dbReference>
<dbReference type="InterPro" id="IPR003439">
    <property type="entry name" value="ABC_transporter-like_ATP-bd"/>
</dbReference>
<dbReference type="InterPro" id="IPR027417">
    <property type="entry name" value="P-loop_NTPase"/>
</dbReference>
<evidence type="ECO:0000256" key="1">
    <source>
        <dbReference type="ARBA" id="ARBA00022448"/>
    </source>
</evidence>
<dbReference type="InterPro" id="IPR003593">
    <property type="entry name" value="AAA+_ATPase"/>
</dbReference>
<dbReference type="SUPFAM" id="SSF52540">
    <property type="entry name" value="P-loop containing nucleoside triphosphate hydrolases"/>
    <property type="match status" value="1"/>
</dbReference>
<keyword evidence="1" id="KW-0813">Transport</keyword>
<evidence type="ECO:0000259" key="4">
    <source>
        <dbReference type="PROSITE" id="PS50893"/>
    </source>
</evidence>
<dbReference type="GO" id="GO:0016887">
    <property type="term" value="F:ATP hydrolysis activity"/>
    <property type="evidence" value="ECO:0007669"/>
    <property type="project" value="InterPro"/>
</dbReference>
<organism evidence="5 6">
    <name type="scientific">Cytobacillus kochii</name>
    <dbReference type="NCBI Taxonomy" id="859143"/>
    <lineage>
        <taxon>Bacteria</taxon>
        <taxon>Bacillati</taxon>
        <taxon>Bacillota</taxon>
        <taxon>Bacilli</taxon>
        <taxon>Bacillales</taxon>
        <taxon>Bacillaceae</taxon>
        <taxon>Cytobacillus</taxon>
    </lineage>
</organism>
<dbReference type="Proteomes" id="UP000215137">
    <property type="component" value="Chromosome"/>
</dbReference>
<evidence type="ECO:0000256" key="3">
    <source>
        <dbReference type="ARBA" id="ARBA00022840"/>
    </source>
</evidence>
<reference evidence="5 6" key="1">
    <citation type="submission" date="2017-08" db="EMBL/GenBank/DDBJ databases">
        <title>Complete Genome Sequence of Bacillus kochii Oregon-R-modENCODE STRAIN BDGP4, isolated from Drosophila melanogaster gut.</title>
        <authorList>
            <person name="Wan K.H."/>
            <person name="Yu C."/>
            <person name="Park S."/>
            <person name="Hammonds A.S."/>
            <person name="Booth B.W."/>
            <person name="Celniker S.E."/>
        </authorList>
    </citation>
    <scope>NUCLEOTIDE SEQUENCE [LARGE SCALE GENOMIC DNA]</scope>
    <source>
        <strain evidence="5 6">BDGP4</strain>
    </source>
</reference>
<dbReference type="PROSITE" id="PS50893">
    <property type="entry name" value="ABC_TRANSPORTER_2"/>
    <property type="match status" value="1"/>
</dbReference>
<dbReference type="KEGG" id="bko:CKF48_11630"/>
<accession>A0A248TI80</accession>
<dbReference type="InterPro" id="IPR050763">
    <property type="entry name" value="ABC_transporter_ATP-binding"/>
</dbReference>